<dbReference type="PANTHER" id="PTHR33734">
    <property type="entry name" value="LYSM DOMAIN-CONTAINING GPI-ANCHORED PROTEIN 2"/>
    <property type="match status" value="1"/>
</dbReference>
<dbReference type="InterPro" id="IPR018392">
    <property type="entry name" value="LysM"/>
</dbReference>
<feature type="domain" description="LysM" evidence="2">
    <location>
        <begin position="49"/>
        <end position="92"/>
    </location>
</feature>
<organism evidence="3 4">
    <name type="scientific">Ceratopteris richardii</name>
    <name type="common">Triangle waterfern</name>
    <dbReference type="NCBI Taxonomy" id="49495"/>
    <lineage>
        <taxon>Eukaryota</taxon>
        <taxon>Viridiplantae</taxon>
        <taxon>Streptophyta</taxon>
        <taxon>Embryophyta</taxon>
        <taxon>Tracheophyta</taxon>
        <taxon>Polypodiopsida</taxon>
        <taxon>Polypodiidae</taxon>
        <taxon>Polypodiales</taxon>
        <taxon>Pteridineae</taxon>
        <taxon>Pteridaceae</taxon>
        <taxon>Parkerioideae</taxon>
        <taxon>Ceratopteris</taxon>
    </lineage>
</organism>
<evidence type="ECO:0000313" key="3">
    <source>
        <dbReference type="EMBL" id="KAH7387037.1"/>
    </source>
</evidence>
<feature type="transmembrane region" description="Helical" evidence="1">
    <location>
        <begin position="12"/>
        <end position="29"/>
    </location>
</feature>
<name>A0A8T2SW79_CERRI</name>
<dbReference type="SMART" id="SM00257">
    <property type="entry name" value="LysM"/>
    <property type="match status" value="1"/>
</dbReference>
<dbReference type="SUPFAM" id="SSF54106">
    <property type="entry name" value="LysM domain"/>
    <property type="match status" value="1"/>
</dbReference>
<keyword evidence="1" id="KW-1133">Transmembrane helix</keyword>
<gene>
    <name evidence="3" type="ORF">KP509_16G001600</name>
</gene>
<comment type="caution">
    <text evidence="3">The sequence shown here is derived from an EMBL/GenBank/DDBJ whole genome shotgun (WGS) entry which is preliminary data.</text>
</comment>
<dbReference type="PANTHER" id="PTHR33734:SF22">
    <property type="entry name" value="MEMBRANE-BOUND LYTIC MUREIN TRANSGLYCOSYLASE D"/>
    <property type="match status" value="1"/>
</dbReference>
<keyword evidence="1" id="KW-0812">Transmembrane</keyword>
<proteinExistence type="predicted"/>
<accession>A0A8T2SW79</accession>
<dbReference type="InterPro" id="IPR036779">
    <property type="entry name" value="LysM_dom_sf"/>
</dbReference>
<dbReference type="Pfam" id="PF01476">
    <property type="entry name" value="LysM"/>
    <property type="match status" value="1"/>
</dbReference>
<dbReference type="AlphaFoldDB" id="A0A8T2SW79"/>
<keyword evidence="1" id="KW-0472">Membrane</keyword>
<evidence type="ECO:0000256" key="1">
    <source>
        <dbReference type="SAM" id="Phobius"/>
    </source>
</evidence>
<dbReference type="Proteomes" id="UP000825935">
    <property type="component" value="Chromosome 16"/>
</dbReference>
<evidence type="ECO:0000259" key="2">
    <source>
        <dbReference type="PROSITE" id="PS51782"/>
    </source>
</evidence>
<dbReference type="PROSITE" id="PS51782">
    <property type="entry name" value="LYSM"/>
    <property type="match status" value="1"/>
</dbReference>
<protein>
    <recommendedName>
        <fullName evidence="2">LysM domain-containing protein</fullName>
    </recommendedName>
</protein>
<evidence type="ECO:0000313" key="4">
    <source>
        <dbReference type="Proteomes" id="UP000825935"/>
    </source>
</evidence>
<keyword evidence="4" id="KW-1185">Reference proteome</keyword>
<dbReference type="OrthoDB" id="2107166at2759"/>
<reference evidence="3" key="1">
    <citation type="submission" date="2021-08" db="EMBL/GenBank/DDBJ databases">
        <title>WGS assembly of Ceratopteris richardii.</title>
        <authorList>
            <person name="Marchant D.B."/>
            <person name="Chen G."/>
            <person name="Jenkins J."/>
            <person name="Shu S."/>
            <person name="Leebens-Mack J."/>
            <person name="Grimwood J."/>
            <person name="Schmutz J."/>
            <person name="Soltis P."/>
            <person name="Soltis D."/>
            <person name="Chen Z.-H."/>
        </authorList>
    </citation>
    <scope>NUCLEOTIDE SEQUENCE</scope>
    <source>
        <strain evidence="3">Whitten #5841</strain>
        <tissue evidence="3">Leaf</tissue>
    </source>
</reference>
<dbReference type="Gene3D" id="3.10.350.10">
    <property type="entry name" value="LysM domain"/>
    <property type="match status" value="1"/>
</dbReference>
<sequence>MSSSGQSKDGFVAKAAGVAVVGGIAWSIFKSISGTPSSASASSLGAPKETYFVSQGDTLFSISQRFGVPVEILKSVNKMKGDEIFAGDKLAIPK</sequence>
<dbReference type="EMBL" id="CM035421">
    <property type="protein sequence ID" value="KAH7387037.1"/>
    <property type="molecule type" value="Genomic_DNA"/>
</dbReference>